<dbReference type="AlphaFoldDB" id="A0A1I5C0B6"/>
<accession>A0A1I5C0B6</accession>
<dbReference type="STRING" id="1005928.SAMN04487859_10947"/>
<sequence>MAVIDSTRPLNASTGFGGFFARVLGAVSAWNERRTTRNALSQLSDRELDDIGLARGDIDAIARQV</sequence>
<gene>
    <name evidence="2" type="ORF">SAMN04487859_10947</name>
</gene>
<dbReference type="RefSeq" id="WP_092837497.1">
    <property type="nucleotide sequence ID" value="NZ_FOVP01000009.1"/>
</dbReference>
<dbReference type="Pfam" id="PF06568">
    <property type="entry name" value="YjiS-like"/>
    <property type="match status" value="1"/>
</dbReference>
<evidence type="ECO:0000313" key="3">
    <source>
        <dbReference type="Proteomes" id="UP000198599"/>
    </source>
</evidence>
<evidence type="ECO:0000259" key="1">
    <source>
        <dbReference type="Pfam" id="PF06568"/>
    </source>
</evidence>
<keyword evidence="3" id="KW-1185">Reference proteome</keyword>
<dbReference type="Proteomes" id="UP000198599">
    <property type="component" value="Unassembled WGS sequence"/>
</dbReference>
<name>A0A1I5C0B6_9RHOB</name>
<evidence type="ECO:0000313" key="2">
    <source>
        <dbReference type="EMBL" id="SFN80312.1"/>
    </source>
</evidence>
<dbReference type="EMBL" id="FOVP01000009">
    <property type="protein sequence ID" value="SFN80312.1"/>
    <property type="molecule type" value="Genomic_DNA"/>
</dbReference>
<reference evidence="3" key="1">
    <citation type="submission" date="2016-10" db="EMBL/GenBank/DDBJ databases">
        <authorList>
            <person name="Varghese N."/>
            <person name="Submissions S."/>
        </authorList>
    </citation>
    <scope>NUCLEOTIDE SEQUENCE [LARGE SCALE GENOMIC DNA]</scope>
    <source>
        <strain evidence="3">DSM 28463</strain>
    </source>
</reference>
<proteinExistence type="predicted"/>
<organism evidence="2 3">
    <name type="scientific">Roseovarius lutimaris</name>
    <dbReference type="NCBI Taxonomy" id="1005928"/>
    <lineage>
        <taxon>Bacteria</taxon>
        <taxon>Pseudomonadati</taxon>
        <taxon>Pseudomonadota</taxon>
        <taxon>Alphaproteobacteria</taxon>
        <taxon>Rhodobacterales</taxon>
        <taxon>Roseobacteraceae</taxon>
        <taxon>Roseovarius</taxon>
    </lineage>
</organism>
<feature type="domain" description="YjiS-like" evidence="1">
    <location>
        <begin position="24"/>
        <end position="59"/>
    </location>
</feature>
<dbReference type="InterPro" id="IPR009506">
    <property type="entry name" value="YjiS-like"/>
</dbReference>
<protein>
    <submittedName>
        <fullName evidence="2">Uncharacterized conserved protein YjiS, DUF1127 family</fullName>
    </submittedName>
</protein>
<dbReference type="OrthoDB" id="8116725at2"/>